<dbReference type="PANTHER" id="PTHR24260:SF147">
    <property type="entry name" value="EG:BACR7A4.3 PROTEIN-RELATED"/>
    <property type="match status" value="1"/>
</dbReference>
<evidence type="ECO:0000256" key="1">
    <source>
        <dbReference type="ARBA" id="ARBA00022729"/>
    </source>
</evidence>
<dbReference type="AlphaFoldDB" id="A0A182X7W8"/>
<dbReference type="GO" id="GO:0004252">
    <property type="term" value="F:serine-type endopeptidase activity"/>
    <property type="evidence" value="ECO:0007669"/>
    <property type="project" value="InterPro"/>
</dbReference>
<dbReference type="InterPro" id="IPR022700">
    <property type="entry name" value="CLIP"/>
</dbReference>
<protein>
    <recommendedName>
        <fullName evidence="9">Peptidase S1 domain-containing protein</fullName>
    </recommendedName>
</protein>
<keyword evidence="8" id="KW-1185">Reference proteome</keyword>
<proteinExistence type="inferred from homology"/>
<dbReference type="GO" id="GO:0006508">
    <property type="term" value="P:proteolysis"/>
    <property type="evidence" value="ECO:0007669"/>
    <property type="project" value="InterPro"/>
</dbReference>
<dbReference type="InterPro" id="IPR043504">
    <property type="entry name" value="Peptidase_S1_PA_chymotrypsin"/>
</dbReference>
<reference evidence="7" key="1">
    <citation type="submission" date="2020-05" db="UniProtKB">
        <authorList>
            <consortium name="EnsemblMetazoa"/>
        </authorList>
    </citation>
    <scope>IDENTIFICATION</scope>
    <source>
        <strain evidence="7">SANGQUA</strain>
    </source>
</reference>
<evidence type="ECO:0000259" key="5">
    <source>
        <dbReference type="PROSITE" id="PS50240"/>
    </source>
</evidence>
<evidence type="ECO:0000256" key="4">
    <source>
        <dbReference type="SAM" id="SignalP"/>
    </source>
</evidence>
<keyword evidence="1 4" id="KW-0732">Signal</keyword>
<evidence type="ECO:0008006" key="9">
    <source>
        <dbReference type="Google" id="ProtNLM"/>
    </source>
</evidence>
<feature type="chain" id="PRO_5008874076" description="Peptidase S1 domain-containing protein" evidence="4">
    <location>
        <begin position="24"/>
        <end position="901"/>
    </location>
</feature>
<dbReference type="InterPro" id="IPR009003">
    <property type="entry name" value="Peptidase_S1_PA"/>
</dbReference>
<name>A0A182X7W8_ANOQN</name>
<comment type="similarity">
    <text evidence="3">Belongs to the peptidase S1 family. CLIP subfamily.</text>
</comment>
<dbReference type="EnsemblMetazoa" id="AQUA005904-RA">
    <property type="protein sequence ID" value="AQUA005904-PA"/>
    <property type="gene ID" value="AQUA005904"/>
</dbReference>
<dbReference type="InterPro" id="IPR001254">
    <property type="entry name" value="Trypsin_dom"/>
</dbReference>
<dbReference type="InterPro" id="IPR051333">
    <property type="entry name" value="CLIP_Serine_Protease"/>
</dbReference>
<dbReference type="Proteomes" id="UP000076407">
    <property type="component" value="Unassembled WGS sequence"/>
</dbReference>
<feature type="signal peptide" evidence="4">
    <location>
        <begin position="1"/>
        <end position="23"/>
    </location>
</feature>
<dbReference type="PROSITE" id="PS50240">
    <property type="entry name" value="TRYPSIN_DOM"/>
    <property type="match status" value="1"/>
</dbReference>
<dbReference type="Pfam" id="PF00089">
    <property type="entry name" value="Trypsin"/>
    <property type="match status" value="3"/>
</dbReference>
<evidence type="ECO:0000256" key="3">
    <source>
        <dbReference type="ARBA" id="ARBA00024195"/>
    </source>
</evidence>
<feature type="domain" description="Clip" evidence="6">
    <location>
        <begin position="571"/>
        <end position="612"/>
    </location>
</feature>
<evidence type="ECO:0000259" key="6">
    <source>
        <dbReference type="PROSITE" id="PS51888"/>
    </source>
</evidence>
<evidence type="ECO:0000256" key="2">
    <source>
        <dbReference type="ARBA" id="ARBA00023157"/>
    </source>
</evidence>
<dbReference type="Gene3D" id="2.40.10.10">
    <property type="entry name" value="Trypsin-like serine proteases"/>
    <property type="match status" value="3"/>
</dbReference>
<dbReference type="STRING" id="34691.A0A182X7W8"/>
<dbReference type="SMART" id="SM00020">
    <property type="entry name" value="Tryp_SPc"/>
    <property type="match status" value="1"/>
</dbReference>
<dbReference type="SUPFAM" id="SSF50494">
    <property type="entry name" value="Trypsin-like serine proteases"/>
    <property type="match status" value="3"/>
</dbReference>
<dbReference type="PROSITE" id="PS51888">
    <property type="entry name" value="CLIP"/>
    <property type="match status" value="1"/>
</dbReference>
<evidence type="ECO:0000313" key="7">
    <source>
        <dbReference type="EnsemblMetazoa" id="AQUA005904-PA"/>
    </source>
</evidence>
<feature type="domain" description="Peptidase S1" evidence="5">
    <location>
        <begin position="59"/>
        <end position="273"/>
    </location>
</feature>
<evidence type="ECO:0000313" key="8">
    <source>
        <dbReference type="Proteomes" id="UP000076407"/>
    </source>
</evidence>
<keyword evidence="2" id="KW-1015">Disulfide bond</keyword>
<dbReference type="VEuPathDB" id="VectorBase:AQUA005904"/>
<dbReference type="PANTHER" id="PTHR24260">
    <property type="match status" value="1"/>
</dbReference>
<sequence length="901" mass="103977">MFDSPMLRVVLVVLTLTFPSAFADDLLLPNQRTSIHDCNKRFSTTYAPVTKFLLTMPFEFPHAAAIYAVNSSFLNCVGSLISENIVLGAGYCVPNKSKEYQAKFYKKPWHDDNFIEQRLKIINFSVHPNYKINSSLYNIALMKLEKNVILNVNVIPVCLWPDKELSAKKLYIPFYQDSRIKKETLFPINTSKCATNLSFAFRHPFQRTQQGNCAEYENFDQCSESDDGQIEMRLSHDGKIVSVVVGIQCHFLQKNNIYTPIFMFRDWITATLETFGESNTATYVFNPNICVDRYKHLREHTYNYIDEWDFLTKDDFDPNKNKMPFNSHTVKLLWADELATNVSSCYGAHVEPDAIITLARCTSYLGTPPSKVLFYDLSELNIREIIVHPNYTRTAEPNYNDVAVVKLESPVKFIPTICGWYDEINLSYELGVKAVVTEKFQTDYKKSSTTLVTTLGKNQQCLAALRQRYQLPQDTLDKYLCLHYEPSSALSSYQIQLGAPIHGIKRVHYYVVGLNLVGHDTDVDTPMIGIRFSTHKAWFESVLLPSKKKQNTYMSFDALTYVDSDLRYADKCGYSDGVKGTCADISNCPSIEQRLKDSKLITFCTNSTVVCCPQQTISSAEKDLQECPQYYSHLRQERNAKSMEDSSLDKQSPHLVELGWSYPPHEFIECTGYLITTRDVITMASCLRRRDSGPNVVRFGGIWPRNGIEPTIIRIGKIEYHPMYNKTTKDHNFAIVTLVSAYEPNWRIFPGCIWLNETHFPAHQKVWVERNKRFYDIYQMYQSDCETYLKRSMADSEACMFRKQWTCASYYNPILKEASPKCVFQTKDVLLDEIDESEYKLQAPIISHQLDKTGKTIEYLMSNYDYDLKKRRWDESIEIKISTTQLVTPEKDWIVSVLERA</sequence>
<accession>A0A182X7W8</accession>
<organism evidence="7 8">
    <name type="scientific">Anopheles quadriannulatus</name>
    <name type="common">Mosquito</name>
    <dbReference type="NCBI Taxonomy" id="34691"/>
    <lineage>
        <taxon>Eukaryota</taxon>
        <taxon>Metazoa</taxon>
        <taxon>Ecdysozoa</taxon>
        <taxon>Arthropoda</taxon>
        <taxon>Hexapoda</taxon>
        <taxon>Insecta</taxon>
        <taxon>Pterygota</taxon>
        <taxon>Neoptera</taxon>
        <taxon>Endopterygota</taxon>
        <taxon>Diptera</taxon>
        <taxon>Nematocera</taxon>
        <taxon>Culicoidea</taxon>
        <taxon>Culicidae</taxon>
        <taxon>Anophelinae</taxon>
        <taxon>Anopheles</taxon>
    </lineage>
</organism>